<dbReference type="Proteomes" id="UP000548326">
    <property type="component" value="Unassembled WGS sequence"/>
</dbReference>
<proteinExistence type="predicted"/>
<dbReference type="RefSeq" id="WP_221276145.1">
    <property type="nucleotide sequence ID" value="NZ_JACHCA010000016.1"/>
</dbReference>
<dbReference type="EMBL" id="JACHCA010000016">
    <property type="protein sequence ID" value="MBB6130690.1"/>
    <property type="molecule type" value="Genomic_DNA"/>
</dbReference>
<dbReference type="Gene3D" id="3.50.50.60">
    <property type="entry name" value="FAD/NAD(P)-binding domain"/>
    <property type="match status" value="1"/>
</dbReference>
<dbReference type="InterPro" id="IPR036188">
    <property type="entry name" value="FAD/NAD-bd_sf"/>
</dbReference>
<evidence type="ECO:0000313" key="2">
    <source>
        <dbReference type="Proteomes" id="UP000548326"/>
    </source>
</evidence>
<protein>
    <submittedName>
        <fullName evidence="1">Oleate hydratase</fullName>
        <ecNumber evidence="1">4.2.1.53</ecNumber>
    </submittedName>
</protein>
<dbReference type="PANTHER" id="PTHR37417:SF2">
    <property type="entry name" value="67 KDA MYOSIN-CROSS-REACTIVE ANTIGEN FAMILY PROTEIN (AFU_ORTHOLOGUE AFUA_5G09970)"/>
    <property type="match status" value="1"/>
</dbReference>
<organism evidence="1 2">
    <name type="scientific">Mucilaginibacter lappiensis</name>
    <dbReference type="NCBI Taxonomy" id="354630"/>
    <lineage>
        <taxon>Bacteria</taxon>
        <taxon>Pseudomonadati</taxon>
        <taxon>Bacteroidota</taxon>
        <taxon>Sphingobacteriia</taxon>
        <taxon>Sphingobacteriales</taxon>
        <taxon>Sphingobacteriaceae</taxon>
        <taxon>Mucilaginibacter</taxon>
    </lineage>
</organism>
<dbReference type="GO" id="GO:0050151">
    <property type="term" value="F:oleate hydratase activity"/>
    <property type="evidence" value="ECO:0007669"/>
    <property type="project" value="UniProtKB-EC"/>
</dbReference>
<accession>A0A841JIC6</accession>
<keyword evidence="1" id="KW-0456">Lyase</keyword>
<reference evidence="1 2" key="1">
    <citation type="submission" date="2020-08" db="EMBL/GenBank/DDBJ databases">
        <title>Genomic Encyclopedia of Type Strains, Phase IV (KMG-V): Genome sequencing to study the core and pangenomes of soil and plant-associated prokaryotes.</title>
        <authorList>
            <person name="Whitman W."/>
        </authorList>
    </citation>
    <scope>NUCLEOTIDE SEQUENCE [LARGE SCALE GENOMIC DNA]</scope>
    <source>
        <strain evidence="1 2">MP601</strain>
    </source>
</reference>
<dbReference type="GO" id="GO:0071949">
    <property type="term" value="F:FAD binding"/>
    <property type="evidence" value="ECO:0007669"/>
    <property type="project" value="InterPro"/>
</dbReference>
<dbReference type="Pfam" id="PF06100">
    <property type="entry name" value="MCRA"/>
    <property type="match status" value="1"/>
</dbReference>
<evidence type="ECO:0000313" key="1">
    <source>
        <dbReference type="EMBL" id="MBB6130690.1"/>
    </source>
</evidence>
<name>A0A841JIC6_9SPHI</name>
<dbReference type="InterPro" id="IPR010354">
    <property type="entry name" value="Oleate_hydratase"/>
</dbReference>
<dbReference type="PANTHER" id="PTHR37417">
    <property type="entry name" value="67 KDA MYOSIN-CROSS-REACTIVE ANTIGEN FAMILY PROTEIN (AFU_ORTHOLOGUE AFUA_5G09970)"/>
    <property type="match status" value="1"/>
</dbReference>
<sequence>MEFKRYLHRFIHEFVRINTLAGVDRTPYNQFDSLAKPLIKWLTENGVNFKLGYRVTDLNFKDSGDTMFVDRIQYVKDEIHQQIQLKEDDLVLVTIGSMTADSSLGSMHSAPKLITDKKDGSWKLWENIAKVSPEFGRPFVFDSRVGESKWESFTVTFQGDTFFSLMEQFSGNAAGTGGLVTFKDSNWLMSVVLAYQPNFIDQPENITVFWAMDCFRITRGTSSIKNG</sequence>
<dbReference type="AlphaFoldDB" id="A0A841JIC6"/>
<dbReference type="EC" id="4.2.1.53" evidence="1"/>
<dbReference type="GO" id="GO:0006631">
    <property type="term" value="P:fatty acid metabolic process"/>
    <property type="evidence" value="ECO:0007669"/>
    <property type="project" value="InterPro"/>
</dbReference>
<comment type="caution">
    <text evidence="1">The sequence shown here is derived from an EMBL/GenBank/DDBJ whole genome shotgun (WGS) entry which is preliminary data.</text>
</comment>
<gene>
    <name evidence="1" type="ORF">HDF22_004833</name>
</gene>